<keyword evidence="2" id="KW-0547">Nucleotide-binding</keyword>
<dbReference type="EMBL" id="GDID01002187">
    <property type="protein sequence ID" value="JAP94419.1"/>
    <property type="molecule type" value="Transcribed_RNA"/>
</dbReference>
<evidence type="ECO:0000256" key="5">
    <source>
        <dbReference type="ARBA" id="ARBA00049274"/>
    </source>
</evidence>
<reference evidence="6" key="1">
    <citation type="submission" date="2015-07" db="EMBL/GenBank/DDBJ databases">
        <title>Adaptation to a free-living lifestyle via gene acquisitions in the diplomonad Trepomonas sp. PC1.</title>
        <authorList>
            <person name="Xu F."/>
            <person name="Jerlstrom-Hultqvist J."/>
            <person name="Kolisko M."/>
            <person name="Simpson A.G.B."/>
            <person name="Roger A.J."/>
            <person name="Svard S.G."/>
            <person name="Andersson J.O."/>
        </authorList>
    </citation>
    <scope>NUCLEOTIDE SEQUENCE</scope>
    <source>
        <strain evidence="6">PC1</strain>
    </source>
</reference>
<name>A0A146KGN5_9EUKA</name>
<evidence type="ECO:0000256" key="1">
    <source>
        <dbReference type="ARBA" id="ARBA00022598"/>
    </source>
</evidence>
<dbReference type="GO" id="GO:0005524">
    <property type="term" value="F:ATP binding"/>
    <property type="evidence" value="ECO:0007669"/>
    <property type="project" value="UniProtKB-KW"/>
</dbReference>
<organism evidence="6">
    <name type="scientific">Trepomonas sp. PC1</name>
    <dbReference type="NCBI Taxonomy" id="1076344"/>
    <lineage>
        <taxon>Eukaryota</taxon>
        <taxon>Metamonada</taxon>
        <taxon>Diplomonadida</taxon>
        <taxon>Hexamitidae</taxon>
        <taxon>Hexamitinae</taxon>
        <taxon>Trepomonas</taxon>
    </lineage>
</organism>
<dbReference type="PROSITE" id="PS51221">
    <property type="entry name" value="TTL"/>
    <property type="match status" value="1"/>
</dbReference>
<dbReference type="SUPFAM" id="SSF56059">
    <property type="entry name" value="Glutathione synthetase ATP-binding domain-like"/>
    <property type="match status" value="1"/>
</dbReference>
<proteinExistence type="predicted"/>
<sequence length="486" mass="55863">QTTEYFAEQTTSDILSDIKNNNNVLQSKENNNSNQPTVKNREHLDIVKQLNQSVPCLVDSLIPGESPRLSFYKEGYCNESLQLYYYVSSPRSHSGTEKNMAKAGGFQQTNNTALADLYLCYSCFSNRKKFPKAHLHSTVPGYGSFTNKRSFANTVQKYERKKQLKNSIIPKSFLLPEQFPALQRFNKTYHGYYILKPATGGRGNGIKLIKYQSEIPKGRWIIQQYLESVLIDGHKFDLRLYLLITNVEPFIAYVYADGLTRFAQTKYKAPDMNNQKLKNMHLTNVAINEGIVLNSSVILGQWSLNTTFNHLEQHPELFNPGVKVTVKSLYKEFKRVTRRALAASHEILVNATAKRGLRRYPVEYFSLHALDIVILKDGSMKIFEINVAPQYSLRTQFDFDLKATLMRSAFDLVGFRAYRQKFDPNVKGYEGLFGNLTTKEKRILIQVADEETRLRNWVPLDIWEDLDTDANKLVKDNIKMVRGTDL</sequence>
<dbReference type="PANTHER" id="PTHR12241">
    <property type="entry name" value="TUBULIN POLYGLUTAMYLASE"/>
    <property type="match status" value="1"/>
</dbReference>
<evidence type="ECO:0000313" key="6">
    <source>
        <dbReference type="EMBL" id="JAP94419.1"/>
    </source>
</evidence>
<dbReference type="PANTHER" id="PTHR12241:SF145">
    <property type="entry name" value="TUBULIN POLYGLUTAMYLASE TTLL5"/>
    <property type="match status" value="1"/>
</dbReference>
<protein>
    <recommendedName>
        <fullName evidence="4">Tubulin--tyrosine ligase-like protein 5</fullName>
    </recommendedName>
</protein>
<keyword evidence="1 6" id="KW-0436">Ligase</keyword>
<evidence type="ECO:0000256" key="3">
    <source>
        <dbReference type="ARBA" id="ARBA00022840"/>
    </source>
</evidence>
<dbReference type="GO" id="GO:0036064">
    <property type="term" value="C:ciliary basal body"/>
    <property type="evidence" value="ECO:0007669"/>
    <property type="project" value="TreeGrafter"/>
</dbReference>
<dbReference type="InterPro" id="IPR004344">
    <property type="entry name" value="TTL/TTLL_fam"/>
</dbReference>
<dbReference type="GO" id="GO:0070740">
    <property type="term" value="F:tubulin-glutamic acid ligase activity"/>
    <property type="evidence" value="ECO:0007669"/>
    <property type="project" value="TreeGrafter"/>
</dbReference>
<comment type="catalytic activity">
    <reaction evidence="5">
        <text>L-glutamyl-[protein] + L-glutamate + ATP = gamma-L-glutamyl-L-glutamyl-[protein] + ADP + phosphate + H(+)</text>
        <dbReference type="Rhea" id="RHEA:60144"/>
        <dbReference type="Rhea" id="RHEA-COMP:10208"/>
        <dbReference type="Rhea" id="RHEA-COMP:15517"/>
        <dbReference type="ChEBI" id="CHEBI:15378"/>
        <dbReference type="ChEBI" id="CHEBI:29973"/>
        <dbReference type="ChEBI" id="CHEBI:29985"/>
        <dbReference type="ChEBI" id="CHEBI:30616"/>
        <dbReference type="ChEBI" id="CHEBI:43474"/>
        <dbReference type="ChEBI" id="CHEBI:143622"/>
        <dbReference type="ChEBI" id="CHEBI:456216"/>
    </reaction>
    <physiologicalReaction direction="left-to-right" evidence="5">
        <dbReference type="Rhea" id="RHEA:60145"/>
    </physiologicalReaction>
</comment>
<dbReference type="Gene3D" id="3.30.470.20">
    <property type="entry name" value="ATP-grasp fold, B domain"/>
    <property type="match status" value="1"/>
</dbReference>
<gene>
    <name evidence="6" type="ORF">TPC1_12934</name>
</gene>
<dbReference type="Pfam" id="PF03133">
    <property type="entry name" value="TTL"/>
    <property type="match status" value="1"/>
</dbReference>
<dbReference type="GO" id="GO:0015631">
    <property type="term" value="F:tubulin binding"/>
    <property type="evidence" value="ECO:0007669"/>
    <property type="project" value="TreeGrafter"/>
</dbReference>
<feature type="non-terminal residue" evidence="6">
    <location>
        <position position="486"/>
    </location>
</feature>
<feature type="non-terminal residue" evidence="6">
    <location>
        <position position="1"/>
    </location>
</feature>
<dbReference type="GO" id="GO:0000226">
    <property type="term" value="P:microtubule cytoskeleton organization"/>
    <property type="evidence" value="ECO:0007669"/>
    <property type="project" value="TreeGrafter"/>
</dbReference>
<evidence type="ECO:0000256" key="2">
    <source>
        <dbReference type="ARBA" id="ARBA00022741"/>
    </source>
</evidence>
<dbReference type="AlphaFoldDB" id="A0A146KGN5"/>
<accession>A0A146KGN5</accession>
<evidence type="ECO:0000256" key="4">
    <source>
        <dbReference type="ARBA" id="ARBA00041448"/>
    </source>
</evidence>
<keyword evidence="3" id="KW-0067">ATP-binding</keyword>